<reference evidence="6" key="2">
    <citation type="submission" date="2007-10" db="EMBL/GenBank/DDBJ databases">
        <authorList>
            <person name="Myers G.S."/>
        </authorList>
    </citation>
    <scope>NUCLEOTIDE SEQUENCE [LARGE SCALE GENOMIC DNA]</scope>
</reference>
<reference evidence="6" key="1">
    <citation type="submission" date="2006-04" db="EMBL/GenBank/DDBJ databases">
        <authorList>
            <person name="Seshadri R."/>
            <person name="Federici B.A."/>
        </authorList>
    </citation>
    <scope>NUCLEOTIDE SEQUENCE [LARGE SCALE GENOMIC DNA]</scope>
</reference>
<dbReference type="Gene3D" id="1.10.10.10">
    <property type="entry name" value="Winged helix-like DNA-binding domain superfamily/Winged helix DNA-binding domain"/>
    <property type="match status" value="1"/>
</dbReference>
<keyword evidence="3" id="KW-0238">DNA-binding</keyword>
<gene>
    <name evidence="6" type="ORF">RICGR_1510</name>
</gene>
<dbReference type="Gene3D" id="3.40.190.290">
    <property type="match status" value="1"/>
</dbReference>
<dbReference type="GO" id="GO:0003700">
    <property type="term" value="F:DNA-binding transcription factor activity"/>
    <property type="evidence" value="ECO:0007669"/>
    <property type="project" value="InterPro"/>
</dbReference>
<dbReference type="PANTHER" id="PTHR30126:SF94">
    <property type="entry name" value="LYSR FAMILY TRANSCRIPTIONAL REGULATOR"/>
    <property type="match status" value="1"/>
</dbReference>
<dbReference type="CDD" id="cd08420">
    <property type="entry name" value="PBP2_CysL_like"/>
    <property type="match status" value="1"/>
</dbReference>
<sequence>MYSGIIDYLIYFIENSIIDYLKAMRITLKQLEVFVAIAKTGNVSHAAKEMYLSQSACSMALAALEGQLKGYIFDRHGKQLFLNERGRVLLPKASSIISQISELKDMMANNKKKALSGQLFIGASKTIGNYLLPKLISELTQSYKNIQINLKIATTKAILSKLFAFNIDIALIEANCFSDKVHTYPWKKDELVIVAAPKYPLSKKKKLTLSDVVNARWLLRKQNSSIRGKLEEKMGGKIRPFLELDDTEALKQATQAGLGISCLSRFVVEDALKNKSLVELKIPFLNLSREFHILIHKEKYQSTIISEFLKKANT</sequence>
<dbReference type="SUPFAM" id="SSF53850">
    <property type="entry name" value="Periplasmic binding protein-like II"/>
    <property type="match status" value="1"/>
</dbReference>
<proteinExistence type="inferred from homology"/>
<evidence type="ECO:0000259" key="5">
    <source>
        <dbReference type="PROSITE" id="PS50931"/>
    </source>
</evidence>
<accession>A8PQG2</accession>
<dbReference type="PANTHER" id="PTHR30126">
    <property type="entry name" value="HTH-TYPE TRANSCRIPTIONAL REGULATOR"/>
    <property type="match status" value="1"/>
</dbReference>
<dbReference type="eggNOG" id="COG0583">
    <property type="taxonomic scope" value="Bacteria"/>
</dbReference>
<evidence type="ECO:0000256" key="3">
    <source>
        <dbReference type="ARBA" id="ARBA00023125"/>
    </source>
</evidence>
<comment type="caution">
    <text evidence="6">The sequence shown here is derived from an EMBL/GenBank/DDBJ whole genome shotgun (WGS) entry which is preliminary data.</text>
</comment>
<comment type="similarity">
    <text evidence="1">Belongs to the LysR transcriptional regulatory family.</text>
</comment>
<keyword evidence="7" id="KW-1185">Reference proteome</keyword>
<dbReference type="InterPro" id="IPR005119">
    <property type="entry name" value="LysR_subst-bd"/>
</dbReference>
<dbReference type="STRING" id="59196.RICGR_1510"/>
<dbReference type="Pfam" id="PF00126">
    <property type="entry name" value="HTH_1"/>
    <property type="match status" value="1"/>
</dbReference>
<evidence type="ECO:0000256" key="2">
    <source>
        <dbReference type="ARBA" id="ARBA00023015"/>
    </source>
</evidence>
<dbReference type="AlphaFoldDB" id="A8PQG2"/>
<name>A8PQG2_9COXI</name>
<dbReference type="OrthoDB" id="9808620at2"/>
<dbReference type="InterPro" id="IPR000847">
    <property type="entry name" value="LysR_HTH_N"/>
</dbReference>
<dbReference type="SUPFAM" id="SSF46785">
    <property type="entry name" value="Winged helix' DNA-binding domain"/>
    <property type="match status" value="1"/>
</dbReference>
<dbReference type="PROSITE" id="PS50931">
    <property type="entry name" value="HTH_LYSR"/>
    <property type="match status" value="1"/>
</dbReference>
<dbReference type="InterPro" id="IPR036388">
    <property type="entry name" value="WH-like_DNA-bd_sf"/>
</dbReference>
<dbReference type="RefSeq" id="WP_006035349.1">
    <property type="nucleotide sequence ID" value="NZ_AAQJ02000001.1"/>
</dbReference>
<evidence type="ECO:0000256" key="4">
    <source>
        <dbReference type="ARBA" id="ARBA00023163"/>
    </source>
</evidence>
<dbReference type="Pfam" id="PF03466">
    <property type="entry name" value="LysR_substrate"/>
    <property type="match status" value="1"/>
</dbReference>
<dbReference type="EMBL" id="AAQJ02000001">
    <property type="protein sequence ID" value="EDP46369.1"/>
    <property type="molecule type" value="Genomic_DNA"/>
</dbReference>
<keyword evidence="2" id="KW-0805">Transcription regulation</keyword>
<feature type="domain" description="HTH lysR-type" evidence="5">
    <location>
        <begin position="26"/>
        <end position="83"/>
    </location>
</feature>
<dbReference type="InterPro" id="IPR036390">
    <property type="entry name" value="WH_DNA-bd_sf"/>
</dbReference>
<protein>
    <submittedName>
        <fullName evidence="6">Transcriptional regulator, LysR family</fullName>
    </submittedName>
</protein>
<organism evidence="6 7">
    <name type="scientific">Rickettsiella grylli</name>
    <dbReference type="NCBI Taxonomy" id="59196"/>
    <lineage>
        <taxon>Bacteria</taxon>
        <taxon>Pseudomonadati</taxon>
        <taxon>Pseudomonadota</taxon>
        <taxon>Gammaproteobacteria</taxon>
        <taxon>Legionellales</taxon>
        <taxon>Coxiellaceae</taxon>
        <taxon>Rickettsiella</taxon>
    </lineage>
</organism>
<keyword evidence="4" id="KW-0804">Transcription</keyword>
<evidence type="ECO:0000256" key="1">
    <source>
        <dbReference type="ARBA" id="ARBA00009437"/>
    </source>
</evidence>
<dbReference type="Proteomes" id="UP000054075">
    <property type="component" value="Unassembled WGS sequence"/>
</dbReference>
<evidence type="ECO:0000313" key="7">
    <source>
        <dbReference type="Proteomes" id="UP000054075"/>
    </source>
</evidence>
<evidence type="ECO:0000313" key="6">
    <source>
        <dbReference type="EMBL" id="EDP46369.1"/>
    </source>
</evidence>
<dbReference type="GO" id="GO:0000976">
    <property type="term" value="F:transcription cis-regulatory region binding"/>
    <property type="evidence" value="ECO:0007669"/>
    <property type="project" value="TreeGrafter"/>
</dbReference>